<evidence type="ECO:0000313" key="2">
    <source>
        <dbReference type="Proteomes" id="UP000439903"/>
    </source>
</evidence>
<dbReference type="EMBL" id="WTPW01000857">
    <property type="protein sequence ID" value="KAF0474126.1"/>
    <property type="molecule type" value="Genomic_DNA"/>
</dbReference>
<reference evidence="1 2" key="1">
    <citation type="journal article" date="2019" name="Environ. Microbiol.">
        <title>At the nexus of three kingdoms: the genome of the mycorrhizal fungus Gigaspora margarita provides insights into plant, endobacterial and fungal interactions.</title>
        <authorList>
            <person name="Venice F."/>
            <person name="Ghignone S."/>
            <person name="Salvioli di Fossalunga A."/>
            <person name="Amselem J."/>
            <person name="Novero M."/>
            <person name="Xianan X."/>
            <person name="Sedzielewska Toro K."/>
            <person name="Morin E."/>
            <person name="Lipzen A."/>
            <person name="Grigoriev I.V."/>
            <person name="Henrissat B."/>
            <person name="Martin F.M."/>
            <person name="Bonfante P."/>
        </authorList>
    </citation>
    <scope>NUCLEOTIDE SEQUENCE [LARGE SCALE GENOMIC DNA]</scope>
    <source>
        <strain evidence="1 2">BEG34</strain>
    </source>
</reference>
<protein>
    <submittedName>
        <fullName evidence="1">Uncharacterized protein</fullName>
    </submittedName>
</protein>
<name>A0A8H3XJJ9_GIGMA</name>
<dbReference type="AlphaFoldDB" id="A0A8H3XJJ9"/>
<keyword evidence="2" id="KW-1185">Reference proteome</keyword>
<evidence type="ECO:0000313" key="1">
    <source>
        <dbReference type="EMBL" id="KAF0474126.1"/>
    </source>
</evidence>
<accession>A0A8H3XJJ9</accession>
<comment type="caution">
    <text evidence="1">The sequence shown here is derived from an EMBL/GenBank/DDBJ whole genome shotgun (WGS) entry which is preliminary data.</text>
</comment>
<gene>
    <name evidence="1" type="ORF">F8M41_024750</name>
</gene>
<dbReference type="OrthoDB" id="10486820at2759"/>
<proteinExistence type="predicted"/>
<sequence length="147" mass="17129">MSARYLNSTDSFFYLFAFPDQNYECPISNYSEYLIYTKFVDQAGNILDYGGTLITVAVYGLKSQFGWWITFFLDDFFILTFSISPILPVYAIDDFEDILMEVQDKIDKVIESFESIRMQHVVDEALRDFETIAISENEKDDDATYTN</sequence>
<organism evidence="1 2">
    <name type="scientific">Gigaspora margarita</name>
    <dbReference type="NCBI Taxonomy" id="4874"/>
    <lineage>
        <taxon>Eukaryota</taxon>
        <taxon>Fungi</taxon>
        <taxon>Fungi incertae sedis</taxon>
        <taxon>Mucoromycota</taxon>
        <taxon>Glomeromycotina</taxon>
        <taxon>Glomeromycetes</taxon>
        <taxon>Diversisporales</taxon>
        <taxon>Gigasporaceae</taxon>
        <taxon>Gigaspora</taxon>
    </lineage>
</organism>
<dbReference type="Proteomes" id="UP000439903">
    <property type="component" value="Unassembled WGS sequence"/>
</dbReference>